<dbReference type="GO" id="GO:0000455">
    <property type="term" value="P:enzyme-directed rRNA pseudouridine synthesis"/>
    <property type="evidence" value="ECO:0007669"/>
    <property type="project" value="TreeGrafter"/>
</dbReference>
<gene>
    <name evidence="3" type="ORF">CA2015_4139</name>
</gene>
<dbReference type="RefSeq" id="WP_048643591.1">
    <property type="nucleotide sequence ID" value="NZ_CAXBGM010000083.1"/>
</dbReference>
<dbReference type="EMBL" id="CP012040">
    <property type="protein sequence ID" value="AKP53492.1"/>
    <property type="molecule type" value="Genomic_DNA"/>
</dbReference>
<dbReference type="GO" id="GO:0003723">
    <property type="term" value="F:RNA binding"/>
    <property type="evidence" value="ECO:0007669"/>
    <property type="project" value="InterPro"/>
</dbReference>
<evidence type="ECO:0000259" key="2">
    <source>
        <dbReference type="Pfam" id="PF00849"/>
    </source>
</evidence>
<dbReference type="PANTHER" id="PTHR21600:SF56">
    <property type="entry name" value="TRNA PSEUDOURIDINE SYNTHASE C"/>
    <property type="match status" value="1"/>
</dbReference>
<dbReference type="OrthoDB" id="835205at2"/>
<dbReference type="InterPro" id="IPR050188">
    <property type="entry name" value="RluA_PseudoU_synthase"/>
</dbReference>
<protein>
    <submittedName>
        <fullName evidence="3">tRNA pseudouridine synthase C</fullName>
    </submittedName>
</protein>
<keyword evidence="1" id="KW-0413">Isomerase</keyword>
<organism evidence="3 4">
    <name type="scientific">Cyclobacterium amurskyense</name>
    <dbReference type="NCBI Taxonomy" id="320787"/>
    <lineage>
        <taxon>Bacteria</taxon>
        <taxon>Pseudomonadati</taxon>
        <taxon>Bacteroidota</taxon>
        <taxon>Cytophagia</taxon>
        <taxon>Cytophagales</taxon>
        <taxon>Cyclobacteriaceae</taxon>
        <taxon>Cyclobacterium</taxon>
    </lineage>
</organism>
<proteinExistence type="predicted"/>
<name>A0A0H4PYJ3_9BACT</name>
<dbReference type="InterPro" id="IPR020103">
    <property type="entry name" value="PsdUridine_synth_cat_dom_sf"/>
</dbReference>
<reference evidence="3 4" key="1">
    <citation type="submission" date="2015-07" db="EMBL/GenBank/DDBJ databases">
        <authorList>
            <person name="Kim K.M."/>
        </authorList>
    </citation>
    <scope>NUCLEOTIDE SEQUENCE [LARGE SCALE GENOMIC DNA]</scope>
    <source>
        <strain evidence="3 4">KCTC 12363</strain>
    </source>
</reference>
<dbReference type="InterPro" id="IPR006145">
    <property type="entry name" value="PsdUridine_synth_RsuA/RluA"/>
</dbReference>
<sequence length="241" mass="27967">MVQLPIIFEDEEYIAINKPAGVLVHKTPLEKDPEALFAVQLLEEQVGYKVYPMHRIDRPTTGVLLFGKSSRAASMLQPQFFDNSIKKYYLAILRGYLPESHGIIDHPLAKDMEFVLQEARTEYWELGSSEIPYASSGRYSTSRYSLAKIYPHTGRMHQIRRHFAHLRHYIIGDTTHGDNRQNKFFARQFDLANMLLHAWQLDFTQPFTKQALTISAVVPVHFEKTMNQLNWSIKELRSTTI</sequence>
<dbReference type="GO" id="GO:0009982">
    <property type="term" value="F:pseudouridine synthase activity"/>
    <property type="evidence" value="ECO:0007669"/>
    <property type="project" value="InterPro"/>
</dbReference>
<evidence type="ECO:0000256" key="1">
    <source>
        <dbReference type="ARBA" id="ARBA00023235"/>
    </source>
</evidence>
<dbReference type="Pfam" id="PF00849">
    <property type="entry name" value="PseudoU_synth_2"/>
    <property type="match status" value="1"/>
</dbReference>
<dbReference type="AlphaFoldDB" id="A0A0H4PYJ3"/>
<evidence type="ECO:0000313" key="3">
    <source>
        <dbReference type="EMBL" id="AKP53492.1"/>
    </source>
</evidence>
<dbReference type="SUPFAM" id="SSF55120">
    <property type="entry name" value="Pseudouridine synthase"/>
    <property type="match status" value="1"/>
</dbReference>
<feature type="domain" description="Pseudouridine synthase RsuA/RluA-like" evidence="2">
    <location>
        <begin position="13"/>
        <end position="165"/>
    </location>
</feature>
<keyword evidence="4" id="KW-1185">Reference proteome</keyword>
<evidence type="ECO:0000313" key="4">
    <source>
        <dbReference type="Proteomes" id="UP000036520"/>
    </source>
</evidence>
<dbReference type="KEGG" id="camu:CA2015_4139"/>
<dbReference type="Proteomes" id="UP000036520">
    <property type="component" value="Chromosome"/>
</dbReference>
<dbReference type="STRING" id="320787.CA2015_4139"/>
<dbReference type="Gene3D" id="3.30.2350.10">
    <property type="entry name" value="Pseudouridine synthase"/>
    <property type="match status" value="1"/>
</dbReference>
<dbReference type="PANTHER" id="PTHR21600">
    <property type="entry name" value="MITOCHONDRIAL RNA PSEUDOURIDINE SYNTHASE"/>
    <property type="match status" value="1"/>
</dbReference>
<accession>A0A0H4PYJ3</accession>
<dbReference type="GO" id="GO:0140098">
    <property type="term" value="F:catalytic activity, acting on RNA"/>
    <property type="evidence" value="ECO:0007669"/>
    <property type="project" value="UniProtKB-ARBA"/>
</dbReference>